<dbReference type="SUPFAM" id="SSF47616">
    <property type="entry name" value="GST C-terminal domain-like"/>
    <property type="match status" value="1"/>
</dbReference>
<dbReference type="PROSITE" id="PS50405">
    <property type="entry name" value="GST_CTER"/>
    <property type="match status" value="1"/>
</dbReference>
<dbReference type="VEuPathDB" id="FungiDB:Z520_02256"/>
<dbReference type="AlphaFoldDB" id="A0A0D2K7T0"/>
<evidence type="ECO:0000259" key="4">
    <source>
        <dbReference type="PROSITE" id="PS50405"/>
    </source>
</evidence>
<comment type="similarity">
    <text evidence="1">Belongs to the GST superfamily.</text>
</comment>
<reference evidence="5 6" key="1">
    <citation type="submission" date="2015-01" db="EMBL/GenBank/DDBJ databases">
        <title>The Genome Sequence of Fonsecaea multimorphosa CBS 102226.</title>
        <authorList>
            <consortium name="The Broad Institute Genomics Platform"/>
            <person name="Cuomo C."/>
            <person name="de Hoog S."/>
            <person name="Gorbushina A."/>
            <person name="Stielow B."/>
            <person name="Teixiera M."/>
            <person name="Abouelleil A."/>
            <person name="Chapman S.B."/>
            <person name="Priest M."/>
            <person name="Young S.K."/>
            <person name="Wortman J."/>
            <person name="Nusbaum C."/>
            <person name="Birren B."/>
        </authorList>
    </citation>
    <scope>NUCLEOTIDE SEQUENCE [LARGE SCALE GENOMIC DNA]</scope>
    <source>
        <strain evidence="5 6">CBS 102226</strain>
    </source>
</reference>
<dbReference type="FunFam" id="3.40.30.10:FF:000039">
    <property type="entry name" value="Glutathione S-transferase domain"/>
    <property type="match status" value="1"/>
</dbReference>
<keyword evidence="6" id="KW-1185">Reference proteome</keyword>
<evidence type="ECO:0000256" key="2">
    <source>
        <dbReference type="ARBA" id="ARBA00022679"/>
    </source>
</evidence>
<dbReference type="SFLD" id="SFLDG00358">
    <property type="entry name" value="Main_(cytGST)"/>
    <property type="match status" value="1"/>
</dbReference>
<proteinExistence type="inferred from homology"/>
<sequence length="231" mass="26303">MSSELKPIKVWGEPRSSNPAKVAIFLEELKIPYEVVPVPFSDVKKPEYLAINPNGRLPSIHDPNTGLTLWESGAIIEYLVDNYDQEHKLSFAPGTTEFWLAKQWLYFQTSGQGPYYGQAGWFKLFHPEKVPSALDRYLEEMARVTGVLEMHLAQQKENNAVGNGDGPWLVGNKLSYADIAFSPWQYTALKVFDKEEFDQSKFPLVDEWYRKIASRPAVKKVWEGSETGGKE</sequence>
<organism evidence="5 6">
    <name type="scientific">Fonsecaea multimorphosa CBS 102226</name>
    <dbReference type="NCBI Taxonomy" id="1442371"/>
    <lineage>
        <taxon>Eukaryota</taxon>
        <taxon>Fungi</taxon>
        <taxon>Dikarya</taxon>
        <taxon>Ascomycota</taxon>
        <taxon>Pezizomycotina</taxon>
        <taxon>Eurotiomycetes</taxon>
        <taxon>Chaetothyriomycetidae</taxon>
        <taxon>Chaetothyriales</taxon>
        <taxon>Herpotrichiellaceae</taxon>
        <taxon>Fonsecaea</taxon>
    </lineage>
</organism>
<evidence type="ECO:0008006" key="7">
    <source>
        <dbReference type="Google" id="ProtNLM"/>
    </source>
</evidence>
<evidence type="ECO:0000313" key="5">
    <source>
        <dbReference type="EMBL" id="KIY02118.1"/>
    </source>
</evidence>
<dbReference type="GO" id="GO:0016740">
    <property type="term" value="F:transferase activity"/>
    <property type="evidence" value="ECO:0007669"/>
    <property type="project" value="UniProtKB-KW"/>
</dbReference>
<feature type="domain" description="GST N-terminal" evidence="3">
    <location>
        <begin position="6"/>
        <end position="87"/>
    </location>
</feature>
<evidence type="ECO:0000259" key="3">
    <source>
        <dbReference type="PROSITE" id="PS50404"/>
    </source>
</evidence>
<dbReference type="RefSeq" id="XP_016636240.1">
    <property type="nucleotide sequence ID" value="XM_016772770.1"/>
</dbReference>
<evidence type="ECO:0000313" key="6">
    <source>
        <dbReference type="Proteomes" id="UP000053411"/>
    </source>
</evidence>
<dbReference type="InterPro" id="IPR004045">
    <property type="entry name" value="Glutathione_S-Trfase_N"/>
</dbReference>
<dbReference type="InterPro" id="IPR040079">
    <property type="entry name" value="Glutathione_S-Trfase"/>
</dbReference>
<feature type="domain" description="GST C-terminal" evidence="4">
    <location>
        <begin position="94"/>
        <end position="231"/>
    </location>
</feature>
<protein>
    <recommendedName>
        <fullName evidence="7">Glutathione S-transferase</fullName>
    </recommendedName>
</protein>
<dbReference type="CDD" id="cd03048">
    <property type="entry name" value="GST_N_Ure2p_like"/>
    <property type="match status" value="1"/>
</dbReference>
<name>A0A0D2K7T0_9EURO</name>
<dbReference type="Pfam" id="PF14497">
    <property type="entry name" value="GST_C_3"/>
    <property type="match status" value="1"/>
</dbReference>
<dbReference type="PANTHER" id="PTHR44051">
    <property type="entry name" value="GLUTATHIONE S-TRANSFERASE-RELATED"/>
    <property type="match status" value="1"/>
</dbReference>
<dbReference type="InterPro" id="IPR010987">
    <property type="entry name" value="Glutathione-S-Trfase_C-like"/>
</dbReference>
<dbReference type="Proteomes" id="UP000053411">
    <property type="component" value="Unassembled WGS sequence"/>
</dbReference>
<dbReference type="InterPro" id="IPR004046">
    <property type="entry name" value="GST_C"/>
</dbReference>
<dbReference type="GeneID" id="27708002"/>
<evidence type="ECO:0000256" key="1">
    <source>
        <dbReference type="ARBA" id="ARBA00007409"/>
    </source>
</evidence>
<dbReference type="InterPro" id="IPR036249">
    <property type="entry name" value="Thioredoxin-like_sf"/>
</dbReference>
<dbReference type="SFLD" id="SFLDG01151">
    <property type="entry name" value="Main.2:_Nu-like"/>
    <property type="match status" value="1"/>
</dbReference>
<accession>A0A0D2K7T0</accession>
<dbReference type="SUPFAM" id="SSF52833">
    <property type="entry name" value="Thioredoxin-like"/>
    <property type="match status" value="1"/>
</dbReference>
<dbReference type="Gene3D" id="1.20.1050.130">
    <property type="match status" value="1"/>
</dbReference>
<dbReference type="EMBL" id="KN848064">
    <property type="protein sequence ID" value="KIY02118.1"/>
    <property type="molecule type" value="Genomic_DNA"/>
</dbReference>
<dbReference type="PANTHER" id="PTHR44051:SF23">
    <property type="entry name" value="GLUTATHIONE S-TRANSFERASE-LIKE PROTEIN TPCF"/>
    <property type="match status" value="1"/>
</dbReference>
<dbReference type="SFLD" id="SFLDS00019">
    <property type="entry name" value="Glutathione_Transferase_(cytos"/>
    <property type="match status" value="1"/>
</dbReference>
<dbReference type="STRING" id="1442371.A0A0D2K7T0"/>
<dbReference type="Pfam" id="PF02798">
    <property type="entry name" value="GST_N"/>
    <property type="match status" value="1"/>
</dbReference>
<dbReference type="InterPro" id="IPR036282">
    <property type="entry name" value="Glutathione-S-Trfase_C_sf"/>
</dbReference>
<keyword evidence="2" id="KW-0808">Transferase</keyword>
<gene>
    <name evidence="5" type="ORF">Z520_02256</name>
</gene>
<dbReference type="PROSITE" id="PS50404">
    <property type="entry name" value="GST_NTER"/>
    <property type="match status" value="1"/>
</dbReference>
<dbReference type="OrthoDB" id="422574at2759"/>